<dbReference type="KEGG" id="sci:B446_02380"/>
<evidence type="ECO:0000256" key="1">
    <source>
        <dbReference type="SAM" id="MobiDB-lite"/>
    </source>
</evidence>
<dbReference type="AlphaFoldDB" id="S5UKC5"/>
<keyword evidence="2" id="KW-0472">Membrane</keyword>
<keyword evidence="4" id="KW-1185">Reference proteome</keyword>
<gene>
    <name evidence="3" type="ORF">B446_02380</name>
</gene>
<keyword evidence="2" id="KW-1133">Transmembrane helix</keyword>
<feature type="region of interest" description="Disordered" evidence="1">
    <location>
        <begin position="1"/>
        <end position="30"/>
    </location>
</feature>
<protein>
    <recommendedName>
        <fullName evidence="5">Cytochrome C oxidase subunit I</fullName>
    </recommendedName>
</protein>
<evidence type="ECO:0000313" key="4">
    <source>
        <dbReference type="Proteomes" id="UP000015423"/>
    </source>
</evidence>
<evidence type="ECO:0000256" key="2">
    <source>
        <dbReference type="SAM" id="Phobius"/>
    </source>
</evidence>
<proteinExistence type="predicted"/>
<sequence>MNGRNPYPGHHPSEPGPEKAGPPHPNAGKVLSNQVEGYLLWQARITESERRAREFTAPLDWLTTSQRVAVEEAYTADSLRRARTDLEHIAGRCTQIRAEYEHRYRQLRRRCLAWTLGIGTALTTVSTALALLRGH</sequence>
<dbReference type="HOGENOM" id="CLU_148719_1_0_11"/>
<evidence type="ECO:0000313" key="3">
    <source>
        <dbReference type="EMBL" id="AGS67308.1"/>
    </source>
</evidence>
<feature type="transmembrane region" description="Helical" evidence="2">
    <location>
        <begin position="111"/>
        <end position="132"/>
    </location>
</feature>
<dbReference type="eggNOG" id="ENOG502ZSHI">
    <property type="taxonomic scope" value="Bacteria"/>
</dbReference>
<organism evidence="3 4">
    <name type="scientific">Streptomyces collinus (strain DSM 40733 / Tue 365)</name>
    <dbReference type="NCBI Taxonomy" id="1214242"/>
    <lineage>
        <taxon>Bacteria</taxon>
        <taxon>Bacillati</taxon>
        <taxon>Actinomycetota</taxon>
        <taxon>Actinomycetes</taxon>
        <taxon>Kitasatosporales</taxon>
        <taxon>Streptomycetaceae</taxon>
        <taxon>Streptomyces</taxon>
    </lineage>
</organism>
<dbReference type="RefSeq" id="WP_020937793.1">
    <property type="nucleotide sequence ID" value="NC_021985.1"/>
</dbReference>
<name>S5UKC5_STRC3</name>
<reference evidence="4" key="1">
    <citation type="submission" date="2012-10" db="EMBL/GenBank/DDBJ databases">
        <title>The complete genome sequence of Streptomyces collinus Tu 365.</title>
        <authorList>
            <person name="Ruckert C."/>
            <person name="Szczepanowski R."/>
            <person name="Goesmann A."/>
            <person name="Pross E.K."/>
            <person name="Musiol E.M."/>
            <person name="Blin K."/>
            <person name="Wohlleben W."/>
            <person name="Puhler A."/>
            <person name="Weber T."/>
            <person name="Kalinowski J."/>
        </authorList>
    </citation>
    <scope>NUCLEOTIDE SEQUENCE [LARGE SCALE GENOMIC DNA]</scope>
    <source>
        <strain evidence="4">DSM 40733 / Tue 365</strain>
    </source>
</reference>
<keyword evidence="2" id="KW-0812">Transmembrane</keyword>
<evidence type="ECO:0008006" key="5">
    <source>
        <dbReference type="Google" id="ProtNLM"/>
    </source>
</evidence>
<dbReference type="Proteomes" id="UP000015423">
    <property type="component" value="Chromosome"/>
</dbReference>
<reference evidence="3 4" key="2">
    <citation type="journal article" date="2013" name="J. Biotechnol.">
        <title>Complete genome sequence of the kirromycin producer Streptomyces collinus Tu 365 consisting of a linear chromosome and two linear plasmids.</title>
        <authorList>
            <person name="Ruckert C."/>
            <person name="Szczepanowski R."/>
            <person name="Albersmeier A."/>
            <person name="Goesmann A."/>
            <person name="Iftime D."/>
            <person name="Musiol E.M."/>
            <person name="Blin K."/>
            <person name="Wohlleben W."/>
            <person name="Puhler A."/>
            <person name="Kalinowski J."/>
            <person name="Weber T."/>
        </authorList>
    </citation>
    <scope>NUCLEOTIDE SEQUENCE [LARGE SCALE GENOMIC DNA]</scope>
    <source>
        <strain evidence="4">DSM 40733 / Tue 365</strain>
    </source>
</reference>
<dbReference type="PATRIC" id="fig|1214242.5.peg.489"/>
<accession>S5UKC5</accession>
<dbReference type="EMBL" id="CP006259">
    <property type="protein sequence ID" value="AGS67308.1"/>
    <property type="molecule type" value="Genomic_DNA"/>
</dbReference>
<dbReference type="STRING" id="1214242.B446_02380"/>